<comment type="caution">
    <text evidence="1">The sequence shown here is derived from an EMBL/GenBank/DDBJ whole genome shotgun (WGS) entry which is preliminary data.</text>
</comment>
<dbReference type="AlphaFoldDB" id="A0AA42AXA2"/>
<reference evidence="1" key="1">
    <citation type="submission" date="2022-03" db="EMBL/GenBank/DDBJ databases">
        <title>A functionally conserved STORR gene fusion in Papaver species that diverged 16.8 million years ago.</title>
        <authorList>
            <person name="Catania T."/>
        </authorList>
    </citation>
    <scope>NUCLEOTIDE SEQUENCE</scope>
    <source>
        <strain evidence="1">S-191538</strain>
    </source>
</reference>
<dbReference type="EMBL" id="JAJJMA010250698">
    <property type="protein sequence ID" value="MCL7043797.1"/>
    <property type="molecule type" value="Genomic_DNA"/>
</dbReference>
<gene>
    <name evidence="1" type="ORF">MKW94_010099</name>
</gene>
<name>A0AA42AXA2_PAPNU</name>
<feature type="non-terminal residue" evidence="1">
    <location>
        <position position="100"/>
    </location>
</feature>
<dbReference type="PANTHER" id="PTHR45958">
    <property type="entry name" value="RING-TYPE E3 UBIQUITIN TRANSFERASE"/>
    <property type="match status" value="1"/>
</dbReference>
<dbReference type="Proteomes" id="UP001177140">
    <property type="component" value="Unassembled WGS sequence"/>
</dbReference>
<organism evidence="1 2">
    <name type="scientific">Papaver nudicaule</name>
    <name type="common">Iceland poppy</name>
    <dbReference type="NCBI Taxonomy" id="74823"/>
    <lineage>
        <taxon>Eukaryota</taxon>
        <taxon>Viridiplantae</taxon>
        <taxon>Streptophyta</taxon>
        <taxon>Embryophyta</taxon>
        <taxon>Tracheophyta</taxon>
        <taxon>Spermatophyta</taxon>
        <taxon>Magnoliopsida</taxon>
        <taxon>Ranunculales</taxon>
        <taxon>Papaveraceae</taxon>
        <taxon>Papaveroideae</taxon>
        <taxon>Papaver</taxon>
    </lineage>
</organism>
<accession>A0AA42AXA2</accession>
<evidence type="ECO:0000313" key="2">
    <source>
        <dbReference type="Proteomes" id="UP001177140"/>
    </source>
</evidence>
<dbReference type="InterPro" id="IPR052608">
    <property type="entry name" value="U-box_domain_protein"/>
</dbReference>
<sequence length="100" mass="11214">ARILEADSSMEFIVRSLARRRESKLAVALLLELSKSNLVREHIGKTQGCILLLVTISSSDDGQAARDSKELLENLSFLDQNIIEMAKSNYFKPLLHRLSS</sequence>
<feature type="non-terminal residue" evidence="1">
    <location>
        <position position="1"/>
    </location>
</feature>
<dbReference type="PANTHER" id="PTHR45958:SF5">
    <property type="entry name" value="RING-TYPE E3 UBIQUITIN TRANSFERASE"/>
    <property type="match status" value="1"/>
</dbReference>
<proteinExistence type="predicted"/>
<evidence type="ECO:0000313" key="1">
    <source>
        <dbReference type="EMBL" id="MCL7043797.1"/>
    </source>
</evidence>
<keyword evidence="2" id="KW-1185">Reference proteome</keyword>
<protein>
    <submittedName>
        <fullName evidence="1">Uncharacterized protein</fullName>
    </submittedName>
</protein>